<comment type="caution">
    <text evidence="1">The sequence shown here is derived from an EMBL/GenBank/DDBJ whole genome shotgun (WGS) entry which is preliminary data.</text>
</comment>
<reference evidence="1 2" key="1">
    <citation type="submission" date="2015-01" db="EMBL/GenBank/DDBJ databases">
        <title>Evolution of Trichinella species and genotypes.</title>
        <authorList>
            <person name="Korhonen P.K."/>
            <person name="Edoardo P."/>
            <person name="Giuseppe L.R."/>
            <person name="Gasser R.B."/>
        </authorList>
    </citation>
    <scope>NUCLEOTIDE SEQUENCE [LARGE SCALE GENOMIC DNA]</scope>
    <source>
        <strain evidence="1">ISS120</strain>
    </source>
</reference>
<proteinExistence type="predicted"/>
<evidence type="ECO:0000313" key="2">
    <source>
        <dbReference type="Proteomes" id="UP000054653"/>
    </source>
</evidence>
<evidence type="ECO:0000313" key="1">
    <source>
        <dbReference type="EMBL" id="KRY47278.1"/>
    </source>
</evidence>
<organism evidence="1 2">
    <name type="scientific">Trichinella britovi</name>
    <name type="common">Parasitic roundworm</name>
    <dbReference type="NCBI Taxonomy" id="45882"/>
    <lineage>
        <taxon>Eukaryota</taxon>
        <taxon>Metazoa</taxon>
        <taxon>Ecdysozoa</taxon>
        <taxon>Nematoda</taxon>
        <taxon>Enoplea</taxon>
        <taxon>Dorylaimia</taxon>
        <taxon>Trichinellida</taxon>
        <taxon>Trichinellidae</taxon>
        <taxon>Trichinella</taxon>
    </lineage>
</organism>
<gene>
    <name evidence="1" type="primary">Ap3s1</name>
    <name evidence="1" type="ORF">T03_9653</name>
</gene>
<dbReference type="Gene3D" id="3.30.450.60">
    <property type="match status" value="1"/>
</dbReference>
<dbReference type="AlphaFoldDB" id="A0A0V1CE69"/>
<dbReference type="Proteomes" id="UP000054653">
    <property type="component" value="Unassembled WGS sequence"/>
</dbReference>
<protein>
    <submittedName>
        <fullName evidence="1">AP-3 complex subunit sigma-1</fullName>
    </submittedName>
</protein>
<sequence length="71" mass="7945">LNEIVMGGMVLETNMNEILTRVNEQDKIEKQEGGIVTAPARAVTAMKNMNLSQQIKDIRLPDLPSLSNFKF</sequence>
<dbReference type="EMBL" id="JYDI01000248">
    <property type="protein sequence ID" value="KRY47278.1"/>
    <property type="molecule type" value="Genomic_DNA"/>
</dbReference>
<feature type="non-terminal residue" evidence="1">
    <location>
        <position position="1"/>
    </location>
</feature>
<keyword evidence="2" id="KW-1185">Reference proteome</keyword>
<accession>A0A0V1CE69</accession>
<name>A0A0V1CE69_TRIBR</name>